<dbReference type="SUPFAM" id="SSF52374">
    <property type="entry name" value="Nucleotidylyl transferase"/>
    <property type="match status" value="1"/>
</dbReference>
<protein>
    <recommendedName>
        <fullName evidence="2">arginine--tRNA ligase</fullName>
        <ecNumber evidence="2">6.1.1.19</ecNumber>
    </recommendedName>
    <alternativeName>
        <fullName evidence="8">Arginyl-tRNA synthetase</fullName>
    </alternativeName>
</protein>
<dbReference type="NCBIfam" id="TIGR00456">
    <property type="entry name" value="argS"/>
    <property type="match status" value="1"/>
</dbReference>
<keyword evidence="4 10" id="KW-0547">Nucleotide-binding</keyword>
<evidence type="ECO:0000256" key="8">
    <source>
        <dbReference type="ARBA" id="ARBA00033033"/>
    </source>
</evidence>
<evidence type="ECO:0000256" key="6">
    <source>
        <dbReference type="ARBA" id="ARBA00022917"/>
    </source>
</evidence>
<dbReference type="AlphaFoldDB" id="A0A0C9MDS6"/>
<dbReference type="GO" id="GO:0005524">
    <property type="term" value="F:ATP binding"/>
    <property type="evidence" value="ECO:0007669"/>
    <property type="project" value="UniProtKB-KW"/>
</dbReference>
<proteinExistence type="inferred from homology"/>
<dbReference type="Gene3D" id="3.40.50.620">
    <property type="entry name" value="HUPs"/>
    <property type="match status" value="1"/>
</dbReference>
<feature type="domain" description="DALR anticodon binding" evidence="11">
    <location>
        <begin position="458"/>
        <end position="573"/>
    </location>
</feature>
<dbReference type="SUPFAM" id="SSF47323">
    <property type="entry name" value="Anticodon-binding domain of a subclass of class I aminoacyl-tRNA synthetases"/>
    <property type="match status" value="1"/>
</dbReference>
<dbReference type="InterPro" id="IPR008909">
    <property type="entry name" value="DALR_anticod-bd"/>
</dbReference>
<evidence type="ECO:0000256" key="5">
    <source>
        <dbReference type="ARBA" id="ARBA00022840"/>
    </source>
</evidence>
<evidence type="ECO:0000313" key="12">
    <source>
        <dbReference type="EMBL" id="GAN08806.1"/>
    </source>
</evidence>
<comment type="similarity">
    <text evidence="1 10">Belongs to the class-I aminoacyl-tRNA synthetase family.</text>
</comment>
<dbReference type="EMBL" id="DF836513">
    <property type="protein sequence ID" value="GAN08806.1"/>
    <property type="molecule type" value="Genomic_DNA"/>
</dbReference>
<dbReference type="SMART" id="SM00836">
    <property type="entry name" value="DALR_1"/>
    <property type="match status" value="1"/>
</dbReference>
<dbReference type="OrthoDB" id="68056at2759"/>
<dbReference type="SUPFAM" id="SSF55190">
    <property type="entry name" value="Arginyl-tRNA synthetase (ArgRS), N-terminal 'additional' domain"/>
    <property type="match status" value="1"/>
</dbReference>
<dbReference type="Pfam" id="PF00750">
    <property type="entry name" value="tRNA-synt_1d"/>
    <property type="match status" value="1"/>
</dbReference>
<name>A0A0C9MDS6_9FUNG</name>
<evidence type="ECO:0000256" key="4">
    <source>
        <dbReference type="ARBA" id="ARBA00022741"/>
    </source>
</evidence>
<dbReference type="CDD" id="cd07956">
    <property type="entry name" value="Anticodon_Ia_Arg"/>
    <property type="match status" value="1"/>
</dbReference>
<dbReference type="InterPro" id="IPR036695">
    <property type="entry name" value="Arg-tRNA-synth_N_sf"/>
</dbReference>
<evidence type="ECO:0000256" key="9">
    <source>
        <dbReference type="ARBA" id="ARBA00049339"/>
    </source>
</evidence>
<dbReference type="InterPro" id="IPR014729">
    <property type="entry name" value="Rossmann-like_a/b/a_fold"/>
</dbReference>
<dbReference type="Proteomes" id="UP000053815">
    <property type="component" value="Unassembled WGS sequence"/>
</dbReference>
<evidence type="ECO:0000256" key="1">
    <source>
        <dbReference type="ARBA" id="ARBA00005594"/>
    </source>
</evidence>
<dbReference type="GO" id="GO:0004814">
    <property type="term" value="F:arginine-tRNA ligase activity"/>
    <property type="evidence" value="ECO:0007669"/>
    <property type="project" value="UniProtKB-EC"/>
</dbReference>
<dbReference type="PANTHER" id="PTHR11956">
    <property type="entry name" value="ARGINYL-TRNA SYNTHETASE"/>
    <property type="match status" value="1"/>
</dbReference>
<dbReference type="InterPro" id="IPR035684">
    <property type="entry name" value="ArgRS_core"/>
</dbReference>
<dbReference type="InterPro" id="IPR001278">
    <property type="entry name" value="Arg-tRNA-ligase"/>
</dbReference>
<gene>
    <name evidence="12" type="ORF">MAM1_0224c08322</name>
</gene>
<dbReference type="Pfam" id="PF05746">
    <property type="entry name" value="DALR_1"/>
    <property type="match status" value="1"/>
</dbReference>
<evidence type="ECO:0000256" key="2">
    <source>
        <dbReference type="ARBA" id="ARBA00012837"/>
    </source>
</evidence>
<dbReference type="PRINTS" id="PR01038">
    <property type="entry name" value="TRNASYNTHARG"/>
</dbReference>
<dbReference type="FunFam" id="1.10.730.10:FF:000006">
    <property type="entry name" value="Arginyl-tRNA synthetase 2, mitochondrial"/>
    <property type="match status" value="1"/>
</dbReference>
<keyword evidence="5 10" id="KW-0067">ATP-binding</keyword>
<dbReference type="Gene3D" id="1.10.730.10">
    <property type="entry name" value="Isoleucyl-tRNA Synthetase, Domain 1"/>
    <property type="match status" value="1"/>
</dbReference>
<keyword evidence="7 10" id="KW-0030">Aminoacyl-tRNA synthetase</keyword>
<dbReference type="Gene3D" id="3.30.1360.70">
    <property type="entry name" value="Arginyl tRNA synthetase N-terminal domain"/>
    <property type="match status" value="1"/>
</dbReference>
<accession>A0A0C9MDS6</accession>
<keyword evidence="3 10" id="KW-0436">Ligase</keyword>
<dbReference type="PANTHER" id="PTHR11956:SF11">
    <property type="entry name" value="ARGININE--TRNA LIGASE, MITOCHONDRIAL-RELATED"/>
    <property type="match status" value="1"/>
</dbReference>
<comment type="catalytic activity">
    <reaction evidence="9">
        <text>tRNA(Arg) + L-arginine + ATP = L-arginyl-tRNA(Arg) + AMP + diphosphate</text>
        <dbReference type="Rhea" id="RHEA:20301"/>
        <dbReference type="Rhea" id="RHEA-COMP:9658"/>
        <dbReference type="Rhea" id="RHEA-COMP:9673"/>
        <dbReference type="ChEBI" id="CHEBI:30616"/>
        <dbReference type="ChEBI" id="CHEBI:32682"/>
        <dbReference type="ChEBI" id="CHEBI:33019"/>
        <dbReference type="ChEBI" id="CHEBI:78442"/>
        <dbReference type="ChEBI" id="CHEBI:78513"/>
        <dbReference type="ChEBI" id="CHEBI:456215"/>
        <dbReference type="EC" id="6.1.1.19"/>
    </reaction>
</comment>
<reference evidence="12" key="1">
    <citation type="submission" date="2014-09" db="EMBL/GenBank/DDBJ databases">
        <title>Draft genome sequence of an oleaginous Mucoromycotina fungus Mucor ambiguus NBRC6742.</title>
        <authorList>
            <person name="Takeda I."/>
            <person name="Yamane N."/>
            <person name="Morita T."/>
            <person name="Tamano K."/>
            <person name="Machida M."/>
            <person name="Baker S."/>
            <person name="Koike H."/>
        </authorList>
    </citation>
    <scope>NUCLEOTIDE SEQUENCE</scope>
    <source>
        <strain evidence="12">NBRC 6742</strain>
    </source>
</reference>
<dbReference type="GO" id="GO:0005739">
    <property type="term" value="C:mitochondrion"/>
    <property type="evidence" value="ECO:0007669"/>
    <property type="project" value="TreeGrafter"/>
</dbReference>
<dbReference type="GO" id="GO:0032543">
    <property type="term" value="P:mitochondrial translation"/>
    <property type="evidence" value="ECO:0007669"/>
    <property type="project" value="TreeGrafter"/>
</dbReference>
<dbReference type="InterPro" id="IPR001412">
    <property type="entry name" value="aa-tRNA-synth_I_CS"/>
</dbReference>
<evidence type="ECO:0000259" key="11">
    <source>
        <dbReference type="SMART" id="SM00836"/>
    </source>
</evidence>
<evidence type="ECO:0000256" key="10">
    <source>
        <dbReference type="RuleBase" id="RU363038"/>
    </source>
</evidence>
<keyword evidence="13" id="KW-1185">Reference proteome</keyword>
<evidence type="ECO:0000313" key="13">
    <source>
        <dbReference type="Proteomes" id="UP000053815"/>
    </source>
</evidence>
<evidence type="ECO:0000256" key="3">
    <source>
        <dbReference type="ARBA" id="ARBA00022598"/>
    </source>
</evidence>
<dbReference type="STRING" id="91626.A0A0C9MDS6"/>
<dbReference type="GO" id="GO:0006420">
    <property type="term" value="P:arginyl-tRNA aminoacylation"/>
    <property type="evidence" value="ECO:0007669"/>
    <property type="project" value="InterPro"/>
</dbReference>
<evidence type="ECO:0000256" key="7">
    <source>
        <dbReference type="ARBA" id="ARBA00023146"/>
    </source>
</evidence>
<sequence>MTALLRFKQSIAKQLSKQTACSPQELLTFMRPTKSRKDGHISISLPKLNTSLATPVATEQLDAWSKTIADKFVPDEYIQQASQKGSSLYFEFDETNFIKHVLQQVYHEKEAYGWSHIAKPKDKTVLIDYSSPNIAKPFHAGHLRSTIIGNFTKRIHEALGYNVIGINYLGDWGKQYGLLAVGFGKYGDQAKLRADPIHHLYQVYVKINADAKLDKEIDKQANEYFRKMEQGDADALKQWNQFRDLSIQSYASIYKRLDVHFDVYSGESQVNPYIAQAHDQLSRSHLLERTEDGALAVNLEKYNLGTAVVQRADGTSLYMTRDLASILMRREKYPFQKAIYVVGSEQAGYFKQLFRISNLMTHTDQDLQHVGFGRIKGMSTRKGTVVFLQDILDTAKEKIMDYMKQSKEKSQLSDIDTVADQLAMSAILIQDMKSKRAKDYEFSWDRMTDARGDTGVFLQYAHARACGIERKSGIAIDPHCDFSILKEKEALQLVQSIADFPDIVESAFATLEPCTIVNYLFKLSHATSTASASLRVKDMDPDVSKARMLLFWSARATLKNGLHLLGIKPVEHM</sequence>
<keyword evidence="6 10" id="KW-0648">Protein biosynthesis</keyword>
<dbReference type="EC" id="6.1.1.19" evidence="2"/>
<dbReference type="InterPro" id="IPR009080">
    <property type="entry name" value="tRNAsynth_Ia_anticodon-bd"/>
</dbReference>
<dbReference type="PROSITE" id="PS00178">
    <property type="entry name" value="AA_TRNA_LIGASE_I"/>
    <property type="match status" value="1"/>
</dbReference>
<dbReference type="FunFam" id="3.40.50.620:FF:000058">
    <property type="entry name" value="Mitochondrial arginyl-tRNA synthetase"/>
    <property type="match status" value="1"/>
</dbReference>
<organism evidence="12">
    <name type="scientific">Mucor ambiguus</name>
    <dbReference type="NCBI Taxonomy" id="91626"/>
    <lineage>
        <taxon>Eukaryota</taxon>
        <taxon>Fungi</taxon>
        <taxon>Fungi incertae sedis</taxon>
        <taxon>Mucoromycota</taxon>
        <taxon>Mucoromycotina</taxon>
        <taxon>Mucoromycetes</taxon>
        <taxon>Mucorales</taxon>
        <taxon>Mucorineae</taxon>
        <taxon>Mucoraceae</taxon>
        <taxon>Mucor</taxon>
    </lineage>
</organism>